<dbReference type="SUPFAM" id="SSF49401">
    <property type="entry name" value="Bacterial adhesins"/>
    <property type="match status" value="1"/>
</dbReference>
<dbReference type="Gene3D" id="2.60.40.10">
    <property type="entry name" value="Immunoglobulins"/>
    <property type="match status" value="2"/>
</dbReference>
<dbReference type="Pfam" id="PF16555">
    <property type="entry name" value="GramPos_pilinD1"/>
    <property type="match status" value="1"/>
</dbReference>
<evidence type="ECO:0000256" key="1">
    <source>
        <dbReference type="SAM" id="Phobius"/>
    </source>
</evidence>
<dbReference type="InterPro" id="IPR008966">
    <property type="entry name" value="Adhesion_dom_sf"/>
</dbReference>
<accession>A0A367CHQ7</accession>
<dbReference type="InterPro" id="IPR032364">
    <property type="entry name" value="GramPos_pilinD1_N"/>
</dbReference>
<sequence>MKKQQVIYSLLFVCFILFGTTSQIRAATTETVTLSVHKLLFEDGQLPDLQTNGGVLSQEDLPAYRGLNGVTFSLYDVTDHYYSYVKKGLTKEQVRSKIAKQNPTQYLTSGVTETQHAESGIVNFNVPKYKASGSYQGEYAVYLLIESHAPATVKERAAPLVVTLPVYQNDQEESTIHLYPKNEEIAYTKPPFEKQVLDKKNSYAYGDQVSYQITTTIPVDSWNYSTYQISDHADKGLVMKEGSLHVQVGEQKTIDYQSSVEKNGFTIQISPKTLAEFSGEKMTITYEMSLGNAQIEQTDFTNTATLTPGNHPAIKTKTTVKSGRQTFTKVDLKNRKKTLAGAEFIVQNQKGQSLSRLDEKNKWLEVDKTQPVASLEKQVVILTSDTKGNFSINGLPDGTYQLHEIKAPTGYQRAETPVVFNIDAMFPSSEPLSVINQKKNVRWFPKTNDSQQKGLIVLGILLIFLAGGVMVFKWKEKRRRNK</sequence>
<dbReference type="InterPro" id="IPR041033">
    <property type="entry name" value="SpaA_PFL_dom_1"/>
</dbReference>
<dbReference type="AlphaFoldDB" id="A0A367CHQ7"/>
<evidence type="ECO:0008006" key="7">
    <source>
        <dbReference type="Google" id="ProtNLM"/>
    </source>
</evidence>
<dbReference type="InterPro" id="IPR013783">
    <property type="entry name" value="Ig-like_fold"/>
</dbReference>
<evidence type="ECO:0000259" key="3">
    <source>
        <dbReference type="Pfam" id="PF16555"/>
    </source>
</evidence>
<dbReference type="InterPro" id="IPR048052">
    <property type="entry name" value="FM1-like"/>
</dbReference>
<dbReference type="RefSeq" id="WP_113845147.1">
    <property type="nucleotide sequence ID" value="NZ_JADPAK010000001.1"/>
</dbReference>
<evidence type="ECO:0000313" key="6">
    <source>
        <dbReference type="Proteomes" id="UP000252797"/>
    </source>
</evidence>
<feature type="domain" description="SpaA-like prealbumin fold" evidence="4">
    <location>
        <begin position="326"/>
        <end position="423"/>
    </location>
</feature>
<protein>
    <recommendedName>
        <fullName evidence="7">SpaH/EbpB family LPXTG-anchored major pilin</fullName>
    </recommendedName>
</protein>
<feature type="chain" id="PRO_5016809404" description="SpaH/EbpB family LPXTG-anchored major pilin" evidence="2">
    <location>
        <begin position="27"/>
        <end position="482"/>
    </location>
</feature>
<evidence type="ECO:0000259" key="4">
    <source>
        <dbReference type="Pfam" id="PF17802"/>
    </source>
</evidence>
<proteinExistence type="predicted"/>
<keyword evidence="1" id="KW-1133">Transmembrane helix</keyword>
<comment type="caution">
    <text evidence="5">The sequence shown here is derived from an EMBL/GenBank/DDBJ whole genome shotgun (WGS) entry which is preliminary data.</text>
</comment>
<evidence type="ECO:0000256" key="2">
    <source>
        <dbReference type="SAM" id="SignalP"/>
    </source>
</evidence>
<feature type="transmembrane region" description="Helical" evidence="1">
    <location>
        <begin position="454"/>
        <end position="472"/>
    </location>
</feature>
<dbReference type="NCBIfam" id="TIGR01167">
    <property type="entry name" value="LPXTG_anchor"/>
    <property type="match status" value="1"/>
</dbReference>
<dbReference type="InterPro" id="IPR026466">
    <property type="entry name" value="Fim_isopep_form_D2_dom"/>
</dbReference>
<dbReference type="Gene3D" id="2.60.40.740">
    <property type="match status" value="1"/>
</dbReference>
<organism evidence="5 6">
    <name type="scientific">Enterococcus durans</name>
    <dbReference type="NCBI Taxonomy" id="53345"/>
    <lineage>
        <taxon>Bacteria</taxon>
        <taxon>Bacillati</taxon>
        <taxon>Bacillota</taxon>
        <taxon>Bacilli</taxon>
        <taxon>Lactobacillales</taxon>
        <taxon>Enterococcaceae</taxon>
        <taxon>Enterococcus</taxon>
    </lineage>
</organism>
<feature type="signal peptide" evidence="2">
    <location>
        <begin position="1"/>
        <end position="26"/>
    </location>
</feature>
<keyword evidence="1" id="KW-0812">Transmembrane</keyword>
<gene>
    <name evidence="5" type="ORF">EA71_00240</name>
</gene>
<keyword evidence="1" id="KW-0472">Membrane</keyword>
<dbReference type="Pfam" id="PF17802">
    <property type="entry name" value="SpaA"/>
    <property type="match status" value="1"/>
</dbReference>
<dbReference type="SUPFAM" id="SSF49478">
    <property type="entry name" value="Cna protein B-type domain"/>
    <property type="match status" value="1"/>
</dbReference>
<dbReference type="NCBIfam" id="TIGR04226">
    <property type="entry name" value="RrgB_K2N_iso_D2"/>
    <property type="match status" value="1"/>
</dbReference>
<evidence type="ECO:0000313" key="5">
    <source>
        <dbReference type="EMBL" id="RCA12036.1"/>
    </source>
</evidence>
<dbReference type="STRING" id="53345.LIU_00555"/>
<dbReference type="NCBIfam" id="NF033902">
    <property type="entry name" value="iso_D2_wall_anc"/>
    <property type="match status" value="1"/>
</dbReference>
<keyword evidence="2" id="KW-0732">Signal</keyword>
<dbReference type="Proteomes" id="UP000252797">
    <property type="component" value="Unassembled WGS sequence"/>
</dbReference>
<name>A0A367CHQ7_9ENTE</name>
<dbReference type="EMBL" id="LEPB01000001">
    <property type="protein sequence ID" value="RCA12036.1"/>
    <property type="molecule type" value="Genomic_DNA"/>
</dbReference>
<feature type="domain" description="Gram-positive pilin subunit D1 N-terminal" evidence="3">
    <location>
        <begin position="30"/>
        <end position="183"/>
    </location>
</feature>
<reference evidence="5 6" key="1">
    <citation type="submission" date="2015-06" db="EMBL/GenBank/DDBJ databases">
        <title>The Genome Sequence of Enterococcus durans 4EA1.</title>
        <authorList>
            <consortium name="The Broad Institute Genomics Platform"/>
            <consortium name="The Broad Institute Genome Sequencing Center for Infectious Disease"/>
            <person name="Earl A.M."/>
            <person name="Van Tyne D."/>
            <person name="Lebreton F."/>
            <person name="Saavedra J.T."/>
            <person name="Gilmore M.S."/>
            <person name="Manson Mcguire A."/>
            <person name="Clock S."/>
            <person name="Crupain M."/>
            <person name="Rangan U."/>
            <person name="Young S."/>
            <person name="Abouelleil A."/>
            <person name="Cao P."/>
            <person name="Chapman S.B."/>
            <person name="Griggs A."/>
            <person name="Priest M."/>
            <person name="Shea T."/>
            <person name="Wortman J."/>
            <person name="Nusbaum C."/>
            <person name="Birren B."/>
        </authorList>
    </citation>
    <scope>NUCLEOTIDE SEQUENCE [LARGE SCALE GENOMIC DNA]</scope>
    <source>
        <strain evidence="5 6">4EA1</strain>
    </source>
</reference>